<keyword evidence="3 4" id="KW-0012">Acyltransferase</keyword>
<accession>A0A238KYJ7</accession>
<comment type="function">
    <text evidence="4">Functions in the N-end rule pathway of protein degradation where it conjugates Leu, Phe and, less efficiently, Met from aminoacyl-tRNAs to the N-termini of proteins containing an N-terminal arginine or lysine.</text>
</comment>
<organism evidence="5 6">
    <name type="scientific">Maliponia aquimaris</name>
    <dbReference type="NCBI Taxonomy" id="1673631"/>
    <lineage>
        <taxon>Bacteria</taxon>
        <taxon>Pseudomonadati</taxon>
        <taxon>Pseudomonadota</taxon>
        <taxon>Alphaproteobacteria</taxon>
        <taxon>Rhodobacterales</taxon>
        <taxon>Paracoccaceae</taxon>
        <taxon>Maliponia</taxon>
    </lineage>
</organism>
<evidence type="ECO:0000256" key="1">
    <source>
        <dbReference type="ARBA" id="ARBA00022490"/>
    </source>
</evidence>
<dbReference type="SUPFAM" id="SSF55729">
    <property type="entry name" value="Acyl-CoA N-acyltransferases (Nat)"/>
    <property type="match status" value="1"/>
</dbReference>
<dbReference type="FunFam" id="3.40.630.70:FF:000001">
    <property type="entry name" value="Leucyl/phenylalanyl-tRNA--protein transferase"/>
    <property type="match status" value="1"/>
</dbReference>
<dbReference type="EMBL" id="FXYF01000011">
    <property type="protein sequence ID" value="SMX47720.1"/>
    <property type="molecule type" value="Genomic_DNA"/>
</dbReference>
<comment type="catalytic activity">
    <reaction evidence="4">
        <text>N-terminal L-arginyl-[protein] + L-leucyl-tRNA(Leu) = N-terminal L-leucyl-L-arginyl-[protein] + tRNA(Leu) + H(+)</text>
        <dbReference type="Rhea" id="RHEA:50416"/>
        <dbReference type="Rhea" id="RHEA-COMP:9613"/>
        <dbReference type="Rhea" id="RHEA-COMP:9622"/>
        <dbReference type="Rhea" id="RHEA-COMP:12672"/>
        <dbReference type="Rhea" id="RHEA-COMP:12673"/>
        <dbReference type="ChEBI" id="CHEBI:15378"/>
        <dbReference type="ChEBI" id="CHEBI:64719"/>
        <dbReference type="ChEBI" id="CHEBI:78442"/>
        <dbReference type="ChEBI" id="CHEBI:78494"/>
        <dbReference type="ChEBI" id="CHEBI:133044"/>
        <dbReference type="EC" id="2.3.2.6"/>
    </reaction>
</comment>
<comment type="catalytic activity">
    <reaction evidence="4">
        <text>N-terminal L-lysyl-[protein] + L-leucyl-tRNA(Leu) = N-terminal L-leucyl-L-lysyl-[protein] + tRNA(Leu) + H(+)</text>
        <dbReference type="Rhea" id="RHEA:12340"/>
        <dbReference type="Rhea" id="RHEA-COMP:9613"/>
        <dbReference type="Rhea" id="RHEA-COMP:9622"/>
        <dbReference type="Rhea" id="RHEA-COMP:12670"/>
        <dbReference type="Rhea" id="RHEA-COMP:12671"/>
        <dbReference type="ChEBI" id="CHEBI:15378"/>
        <dbReference type="ChEBI" id="CHEBI:65249"/>
        <dbReference type="ChEBI" id="CHEBI:78442"/>
        <dbReference type="ChEBI" id="CHEBI:78494"/>
        <dbReference type="ChEBI" id="CHEBI:133043"/>
        <dbReference type="EC" id="2.3.2.6"/>
    </reaction>
</comment>
<evidence type="ECO:0000313" key="5">
    <source>
        <dbReference type="EMBL" id="SMX47720.1"/>
    </source>
</evidence>
<reference evidence="5 6" key="1">
    <citation type="submission" date="2017-05" db="EMBL/GenBank/DDBJ databases">
        <authorList>
            <person name="Song R."/>
            <person name="Chenine A.L."/>
            <person name="Ruprecht R.M."/>
        </authorList>
    </citation>
    <scope>NUCLEOTIDE SEQUENCE [LARGE SCALE GENOMIC DNA]</scope>
    <source>
        <strain evidence="5 6">CECT 8898</strain>
    </source>
</reference>
<dbReference type="Pfam" id="PF03588">
    <property type="entry name" value="Leu_Phe_trans"/>
    <property type="match status" value="1"/>
</dbReference>
<dbReference type="Gene3D" id="3.30.70.3550">
    <property type="entry name" value="Leucyl/phenylalanyl-tRNA-protein transferase, N-terminal domain"/>
    <property type="match status" value="1"/>
</dbReference>
<keyword evidence="1 4" id="KW-0963">Cytoplasm</keyword>
<dbReference type="Proteomes" id="UP000207598">
    <property type="component" value="Unassembled WGS sequence"/>
</dbReference>
<dbReference type="InterPro" id="IPR004616">
    <property type="entry name" value="Leu/Phe-tRNA_Trfase"/>
</dbReference>
<dbReference type="OrthoDB" id="9790282at2"/>
<dbReference type="AlphaFoldDB" id="A0A238KYJ7"/>
<dbReference type="PANTHER" id="PTHR30098:SF2">
    <property type="entry name" value="LEUCYL_PHENYLALANYL-TRNA--PROTEIN TRANSFERASE"/>
    <property type="match status" value="1"/>
</dbReference>
<dbReference type="GO" id="GO:0005737">
    <property type="term" value="C:cytoplasm"/>
    <property type="evidence" value="ECO:0007669"/>
    <property type="project" value="UniProtKB-SubCell"/>
</dbReference>
<dbReference type="PANTHER" id="PTHR30098">
    <property type="entry name" value="LEUCYL/PHENYLALANYL-TRNA--PROTEIN TRANSFERASE"/>
    <property type="match status" value="1"/>
</dbReference>
<evidence type="ECO:0000256" key="2">
    <source>
        <dbReference type="ARBA" id="ARBA00022679"/>
    </source>
</evidence>
<protein>
    <recommendedName>
        <fullName evidence="4">Leucyl/phenylalanyl-tRNA--protein transferase</fullName>
        <ecNumber evidence="4">2.3.2.6</ecNumber>
    </recommendedName>
    <alternativeName>
        <fullName evidence="4">L/F-transferase</fullName>
    </alternativeName>
    <alternativeName>
        <fullName evidence="4">Leucyltransferase</fullName>
    </alternativeName>
    <alternativeName>
        <fullName evidence="4">Phenyalanyltransferase</fullName>
    </alternativeName>
</protein>
<keyword evidence="6" id="KW-1185">Reference proteome</keyword>
<dbReference type="InterPro" id="IPR042203">
    <property type="entry name" value="Leu/Phe-tRNA_Trfase_C"/>
</dbReference>
<dbReference type="InterPro" id="IPR042221">
    <property type="entry name" value="Leu/Phe-tRNA_Trfase_N"/>
</dbReference>
<comment type="similarity">
    <text evidence="4">Belongs to the L/F-transferase family.</text>
</comment>
<evidence type="ECO:0000256" key="3">
    <source>
        <dbReference type="ARBA" id="ARBA00023315"/>
    </source>
</evidence>
<dbReference type="Gene3D" id="3.40.630.70">
    <property type="entry name" value="Leucyl/phenylalanyl-tRNA-protein transferase, C-terminal domain"/>
    <property type="match status" value="1"/>
</dbReference>
<evidence type="ECO:0000256" key="4">
    <source>
        <dbReference type="HAMAP-Rule" id="MF_00688"/>
    </source>
</evidence>
<dbReference type="RefSeq" id="WP_094022515.1">
    <property type="nucleotide sequence ID" value="NZ_FXYF01000011.1"/>
</dbReference>
<evidence type="ECO:0000313" key="6">
    <source>
        <dbReference type="Proteomes" id="UP000207598"/>
    </source>
</evidence>
<dbReference type="NCBIfam" id="TIGR00667">
    <property type="entry name" value="aat"/>
    <property type="match status" value="1"/>
</dbReference>
<proteinExistence type="inferred from homology"/>
<dbReference type="InterPro" id="IPR016181">
    <property type="entry name" value="Acyl_CoA_acyltransferase"/>
</dbReference>
<comment type="catalytic activity">
    <reaction evidence="4">
        <text>L-phenylalanyl-tRNA(Phe) + an N-terminal L-alpha-aminoacyl-[protein] = an N-terminal L-phenylalanyl-L-alpha-aminoacyl-[protein] + tRNA(Phe)</text>
        <dbReference type="Rhea" id="RHEA:43632"/>
        <dbReference type="Rhea" id="RHEA-COMP:9668"/>
        <dbReference type="Rhea" id="RHEA-COMP:9699"/>
        <dbReference type="Rhea" id="RHEA-COMP:10636"/>
        <dbReference type="Rhea" id="RHEA-COMP:10637"/>
        <dbReference type="ChEBI" id="CHEBI:78442"/>
        <dbReference type="ChEBI" id="CHEBI:78531"/>
        <dbReference type="ChEBI" id="CHEBI:78597"/>
        <dbReference type="ChEBI" id="CHEBI:83561"/>
        <dbReference type="EC" id="2.3.2.6"/>
    </reaction>
</comment>
<dbReference type="HAMAP" id="MF_00688">
    <property type="entry name" value="Leu_Phe_trans"/>
    <property type="match status" value="1"/>
</dbReference>
<sequence length="215" mass="23772">MSVTPDLLLHAYRTGIFPMAERRDDPEIFWVDPRRRGVLPLDGFHISRSLARRLRRGGYSATLNADFLGVIDGCAERQETWINAEIRALYHALHVQGHAHSLEVWMDGALVGGVYGVTVGAAYCGESMFSRRTDASKIALAWLVDHLRRTGFTLFDTQFLTPHLASLGAVEITRQDYRRQLAEALAREADILAQPLATSGAEIVARNAASSRGKG</sequence>
<comment type="subcellular location">
    <subcellularLocation>
        <location evidence="4">Cytoplasm</location>
    </subcellularLocation>
</comment>
<dbReference type="EC" id="2.3.2.6" evidence="4"/>
<dbReference type="GO" id="GO:0008914">
    <property type="term" value="F:leucyl-tRNA--protein transferase activity"/>
    <property type="evidence" value="ECO:0007669"/>
    <property type="project" value="UniProtKB-UniRule"/>
</dbReference>
<keyword evidence="2 4" id="KW-0808">Transferase</keyword>
<gene>
    <name evidence="4 5" type="primary">aat</name>
    <name evidence="5" type="ORF">MAA8898_03742</name>
</gene>
<dbReference type="GO" id="GO:0030163">
    <property type="term" value="P:protein catabolic process"/>
    <property type="evidence" value="ECO:0007669"/>
    <property type="project" value="UniProtKB-UniRule"/>
</dbReference>
<name>A0A238KYJ7_9RHOB</name>